<keyword evidence="2" id="KW-1003">Cell membrane</keyword>
<dbReference type="EMBL" id="MU853630">
    <property type="protein sequence ID" value="KAK4140494.1"/>
    <property type="molecule type" value="Genomic_DNA"/>
</dbReference>
<keyword evidence="3" id="KW-0336">GPI-anchor</keyword>
<dbReference type="AlphaFoldDB" id="A0AAN6UWZ7"/>
<evidence type="ECO:0000256" key="5">
    <source>
        <dbReference type="ARBA" id="ARBA00023136"/>
    </source>
</evidence>
<dbReference type="GO" id="GO:0098552">
    <property type="term" value="C:side of membrane"/>
    <property type="evidence" value="ECO:0007669"/>
    <property type="project" value="UniProtKB-KW"/>
</dbReference>
<accession>A0AAN6UWZ7</accession>
<dbReference type="GO" id="GO:0005886">
    <property type="term" value="C:plasma membrane"/>
    <property type="evidence" value="ECO:0007669"/>
    <property type="project" value="UniProtKB-SubCell"/>
</dbReference>
<evidence type="ECO:0000256" key="8">
    <source>
        <dbReference type="SAM" id="SignalP"/>
    </source>
</evidence>
<dbReference type="PANTHER" id="PTHR34992">
    <property type="entry name" value="HYPHAL ANASTAMOSIS-7 PROTEIN"/>
    <property type="match status" value="1"/>
</dbReference>
<evidence type="ECO:0000256" key="1">
    <source>
        <dbReference type="ARBA" id="ARBA00004609"/>
    </source>
</evidence>
<keyword evidence="11" id="KW-1185">Reference proteome</keyword>
<evidence type="ECO:0000256" key="3">
    <source>
        <dbReference type="ARBA" id="ARBA00022622"/>
    </source>
</evidence>
<dbReference type="InterPro" id="IPR046936">
    <property type="entry name" value="BIM1-like"/>
</dbReference>
<feature type="chain" id="PRO_5042838307" description="Copper acquisition factor BIM1-like domain-containing protein" evidence="8">
    <location>
        <begin position="21"/>
        <end position="225"/>
    </location>
</feature>
<feature type="domain" description="Copper acquisition factor BIM1-like" evidence="9">
    <location>
        <begin position="19"/>
        <end position="159"/>
    </location>
</feature>
<dbReference type="Pfam" id="PF20238">
    <property type="entry name" value="BIM1-like_dom"/>
    <property type="match status" value="1"/>
</dbReference>
<gene>
    <name evidence="10" type="ORF">C8A04DRAFT_14914</name>
</gene>
<evidence type="ECO:0000256" key="4">
    <source>
        <dbReference type="ARBA" id="ARBA00022729"/>
    </source>
</evidence>
<dbReference type="RefSeq" id="XP_062633865.1">
    <property type="nucleotide sequence ID" value="XM_062778287.1"/>
</dbReference>
<comment type="subcellular location">
    <subcellularLocation>
        <location evidence="1">Cell membrane</location>
        <topology evidence="1">Lipid-anchor</topology>
        <topology evidence="1">GPI-anchor</topology>
    </subcellularLocation>
</comment>
<dbReference type="CDD" id="cd21176">
    <property type="entry name" value="LPMO_auxiliary-like"/>
    <property type="match status" value="1"/>
</dbReference>
<protein>
    <recommendedName>
        <fullName evidence="9">Copper acquisition factor BIM1-like domain-containing protein</fullName>
    </recommendedName>
</protein>
<name>A0AAN6UWZ7_9PEZI</name>
<evidence type="ECO:0000313" key="11">
    <source>
        <dbReference type="Proteomes" id="UP001302676"/>
    </source>
</evidence>
<reference evidence="10" key="1">
    <citation type="journal article" date="2023" name="Mol. Phylogenet. Evol.">
        <title>Genome-scale phylogeny and comparative genomics of the fungal order Sordariales.</title>
        <authorList>
            <person name="Hensen N."/>
            <person name="Bonometti L."/>
            <person name="Westerberg I."/>
            <person name="Brannstrom I.O."/>
            <person name="Guillou S."/>
            <person name="Cros-Aarteil S."/>
            <person name="Calhoun S."/>
            <person name="Haridas S."/>
            <person name="Kuo A."/>
            <person name="Mondo S."/>
            <person name="Pangilinan J."/>
            <person name="Riley R."/>
            <person name="LaButti K."/>
            <person name="Andreopoulos B."/>
            <person name="Lipzen A."/>
            <person name="Chen C."/>
            <person name="Yan M."/>
            <person name="Daum C."/>
            <person name="Ng V."/>
            <person name="Clum A."/>
            <person name="Steindorff A."/>
            <person name="Ohm R.A."/>
            <person name="Martin F."/>
            <person name="Silar P."/>
            <person name="Natvig D.O."/>
            <person name="Lalanne C."/>
            <person name="Gautier V."/>
            <person name="Ament-Velasquez S.L."/>
            <person name="Kruys A."/>
            <person name="Hutchinson M.I."/>
            <person name="Powell A.J."/>
            <person name="Barry K."/>
            <person name="Miller A.N."/>
            <person name="Grigoriev I.V."/>
            <person name="Debuchy R."/>
            <person name="Gladieux P."/>
            <person name="Hiltunen Thoren M."/>
            <person name="Johannesson H."/>
        </authorList>
    </citation>
    <scope>NUCLEOTIDE SEQUENCE</scope>
    <source>
        <strain evidence="10">CBS 141.50</strain>
    </source>
</reference>
<evidence type="ECO:0000259" key="9">
    <source>
        <dbReference type="Pfam" id="PF20238"/>
    </source>
</evidence>
<reference evidence="10" key="2">
    <citation type="submission" date="2023-05" db="EMBL/GenBank/DDBJ databases">
        <authorList>
            <consortium name="Lawrence Berkeley National Laboratory"/>
            <person name="Steindorff A."/>
            <person name="Hensen N."/>
            <person name="Bonometti L."/>
            <person name="Westerberg I."/>
            <person name="Brannstrom I.O."/>
            <person name="Guillou S."/>
            <person name="Cros-Aarteil S."/>
            <person name="Calhoun S."/>
            <person name="Haridas S."/>
            <person name="Kuo A."/>
            <person name="Mondo S."/>
            <person name="Pangilinan J."/>
            <person name="Riley R."/>
            <person name="Labutti K."/>
            <person name="Andreopoulos B."/>
            <person name="Lipzen A."/>
            <person name="Chen C."/>
            <person name="Yanf M."/>
            <person name="Daum C."/>
            <person name="Ng V."/>
            <person name="Clum A."/>
            <person name="Ohm R."/>
            <person name="Martin F."/>
            <person name="Silar P."/>
            <person name="Natvig D."/>
            <person name="Lalanne C."/>
            <person name="Gautier V."/>
            <person name="Ament-Velasquez S.L."/>
            <person name="Kruys A."/>
            <person name="Hutchinson M.I."/>
            <person name="Powell A.J."/>
            <person name="Barry K."/>
            <person name="Miller A.N."/>
            <person name="Grigoriev I.V."/>
            <person name="Debuchy R."/>
            <person name="Gladieux P."/>
            <person name="Thoren M.H."/>
            <person name="Johannesson H."/>
        </authorList>
    </citation>
    <scope>NUCLEOTIDE SEQUENCE</scope>
    <source>
        <strain evidence="10">CBS 141.50</strain>
    </source>
</reference>
<sequence length="225" mass="23102">MAPLRSLLAAGLFLFSSVNAHFSLDTPKPLEGDNMNEELEPNAPCGGGVPDLSKNDLTDFHVGGDSVHWQLGHPQANFLVRATLDSKAEGKWTQLFPIVQQSFRGDFCEPVVTAPKEWAGKKGFISIACAAPDGFLFQCAAVNFVSGSADAPKSCTNGTQVTGSFVNDASLTALLDGGSGTTTSPSPSQSTSTGAASALYIPSGSLPLGSLAVTAAMVVLGAALL</sequence>
<dbReference type="PANTHER" id="PTHR34992:SF1">
    <property type="entry name" value="COPPER ACQUISITION FACTOR BIM1-LIKE DOMAIN-CONTAINING PROTEIN"/>
    <property type="match status" value="1"/>
</dbReference>
<keyword evidence="7" id="KW-0449">Lipoprotein</keyword>
<evidence type="ECO:0000313" key="10">
    <source>
        <dbReference type="EMBL" id="KAK4140494.1"/>
    </source>
</evidence>
<keyword evidence="4 8" id="KW-0732">Signal</keyword>
<organism evidence="10 11">
    <name type="scientific">Dichotomopilus funicola</name>
    <dbReference type="NCBI Taxonomy" id="1934379"/>
    <lineage>
        <taxon>Eukaryota</taxon>
        <taxon>Fungi</taxon>
        <taxon>Dikarya</taxon>
        <taxon>Ascomycota</taxon>
        <taxon>Pezizomycotina</taxon>
        <taxon>Sordariomycetes</taxon>
        <taxon>Sordariomycetidae</taxon>
        <taxon>Sordariales</taxon>
        <taxon>Chaetomiaceae</taxon>
        <taxon>Dichotomopilus</taxon>
    </lineage>
</organism>
<dbReference type="Proteomes" id="UP001302676">
    <property type="component" value="Unassembled WGS sequence"/>
</dbReference>
<feature type="signal peptide" evidence="8">
    <location>
        <begin position="1"/>
        <end position="20"/>
    </location>
</feature>
<comment type="caution">
    <text evidence="10">The sequence shown here is derived from an EMBL/GenBank/DDBJ whole genome shotgun (WGS) entry which is preliminary data.</text>
</comment>
<dbReference type="InterPro" id="IPR046530">
    <property type="entry name" value="BIM1-like_dom"/>
</dbReference>
<keyword evidence="5" id="KW-0472">Membrane</keyword>
<dbReference type="GeneID" id="87814900"/>
<keyword evidence="6" id="KW-0325">Glycoprotein</keyword>
<evidence type="ECO:0000256" key="7">
    <source>
        <dbReference type="ARBA" id="ARBA00023288"/>
    </source>
</evidence>
<proteinExistence type="predicted"/>
<evidence type="ECO:0000256" key="2">
    <source>
        <dbReference type="ARBA" id="ARBA00022475"/>
    </source>
</evidence>
<evidence type="ECO:0000256" key="6">
    <source>
        <dbReference type="ARBA" id="ARBA00023180"/>
    </source>
</evidence>